<evidence type="ECO:0000256" key="1">
    <source>
        <dbReference type="SAM" id="SignalP"/>
    </source>
</evidence>
<evidence type="ECO:0000259" key="2">
    <source>
        <dbReference type="PROSITE" id="PS50206"/>
    </source>
</evidence>
<protein>
    <submittedName>
        <fullName evidence="3">PQQ-dependent catabolism-associated CXXCW motif protein</fullName>
    </submittedName>
</protein>
<dbReference type="EMBL" id="FXTK01000023">
    <property type="protein sequence ID" value="SMO95747.1"/>
    <property type="molecule type" value="Genomic_DNA"/>
</dbReference>
<evidence type="ECO:0000313" key="3">
    <source>
        <dbReference type="EMBL" id="SMO95747.1"/>
    </source>
</evidence>
<keyword evidence="4" id="KW-1185">Reference proteome</keyword>
<feature type="domain" description="Rhodanese" evidence="2">
    <location>
        <begin position="87"/>
        <end position="170"/>
    </location>
</feature>
<gene>
    <name evidence="3" type="ORF">SAMN06265221_12326</name>
</gene>
<keyword evidence="1" id="KW-0732">Signal</keyword>
<dbReference type="NCBIfam" id="TIGR03865">
    <property type="entry name" value="PQQ_CXXCW"/>
    <property type="match status" value="1"/>
</dbReference>
<feature type="signal peptide" evidence="1">
    <location>
        <begin position="1"/>
        <end position="18"/>
    </location>
</feature>
<reference evidence="3 4" key="1">
    <citation type="submission" date="2017-05" db="EMBL/GenBank/DDBJ databases">
        <authorList>
            <person name="Varghese N."/>
            <person name="Submissions S."/>
        </authorList>
    </citation>
    <scope>NUCLEOTIDE SEQUENCE [LARGE SCALE GENOMIC DNA]</scope>
    <source>
        <strain evidence="3 4">DSM 100094</strain>
    </source>
</reference>
<dbReference type="InterPro" id="IPR022376">
    <property type="entry name" value="PQQ_CXXCW"/>
</dbReference>
<dbReference type="Proteomes" id="UP000319014">
    <property type="component" value="Unassembled WGS sequence"/>
</dbReference>
<dbReference type="SUPFAM" id="SSF52821">
    <property type="entry name" value="Rhodanese/Cell cycle control phosphatase"/>
    <property type="match status" value="1"/>
</dbReference>
<name>A0A521FHR5_9RHOB</name>
<dbReference type="AlphaFoldDB" id="A0A521FHR5"/>
<organism evidence="3 4">
    <name type="scientific">Paracoccus laeviglucosivorans</name>
    <dbReference type="NCBI Taxonomy" id="1197861"/>
    <lineage>
        <taxon>Bacteria</taxon>
        <taxon>Pseudomonadati</taxon>
        <taxon>Pseudomonadota</taxon>
        <taxon>Alphaproteobacteria</taxon>
        <taxon>Rhodobacterales</taxon>
        <taxon>Paracoccaceae</taxon>
        <taxon>Paracoccus</taxon>
    </lineage>
</organism>
<dbReference type="OrthoDB" id="176845at2"/>
<feature type="chain" id="PRO_5021794271" evidence="1">
    <location>
        <begin position="19"/>
        <end position="176"/>
    </location>
</feature>
<dbReference type="RefSeq" id="WP_142664595.1">
    <property type="nucleotide sequence ID" value="NZ_FXTK01000023.1"/>
</dbReference>
<proteinExistence type="predicted"/>
<accession>A0A521FHR5</accession>
<dbReference type="Gene3D" id="3.40.250.10">
    <property type="entry name" value="Rhodanese-like domain"/>
    <property type="match status" value="1"/>
</dbReference>
<dbReference type="InterPro" id="IPR001763">
    <property type="entry name" value="Rhodanese-like_dom"/>
</dbReference>
<sequence>MTRLAALLLLLFAGMAQAQVAEPDGYHGEPYRSEVPATLTGARVITPVQAKTLLAQGVPFIDTMPRKKRPEGLPEGTIWNEPPHMTIPGAVWLYDTGYDRLATAEERRLEQGLVTATKGDKAAPVVMFCKSDCWMSWNAAKRAVGLGYSGIIWFPLGADGWTQAGGTLVPASVDDP</sequence>
<dbReference type="CDD" id="cd00158">
    <property type="entry name" value="RHOD"/>
    <property type="match status" value="1"/>
</dbReference>
<evidence type="ECO:0000313" key="4">
    <source>
        <dbReference type="Proteomes" id="UP000319014"/>
    </source>
</evidence>
<dbReference type="InterPro" id="IPR036873">
    <property type="entry name" value="Rhodanese-like_dom_sf"/>
</dbReference>
<dbReference type="PROSITE" id="PS50206">
    <property type="entry name" value="RHODANESE_3"/>
    <property type="match status" value="1"/>
</dbReference>